<name>A0A226EM02_FOLCA</name>
<evidence type="ECO:0000256" key="3">
    <source>
        <dbReference type="ARBA" id="ARBA00023163"/>
    </source>
</evidence>
<reference evidence="6 7" key="1">
    <citation type="submission" date="2015-12" db="EMBL/GenBank/DDBJ databases">
        <title>The genome of Folsomia candida.</title>
        <authorList>
            <person name="Faddeeva A."/>
            <person name="Derks M.F."/>
            <person name="Anvar Y."/>
            <person name="Smit S."/>
            <person name="Van Straalen N."/>
            <person name="Roelofs D."/>
        </authorList>
    </citation>
    <scope>NUCLEOTIDE SEQUENCE [LARGE SCALE GENOMIC DNA]</scope>
    <source>
        <strain evidence="6 7">VU population</strain>
        <tissue evidence="6">Whole body</tissue>
    </source>
</reference>
<evidence type="ECO:0000256" key="5">
    <source>
        <dbReference type="ARBA" id="ARBA00025730"/>
    </source>
</evidence>
<dbReference type="GO" id="GO:0005669">
    <property type="term" value="C:transcription factor TFIID complex"/>
    <property type="evidence" value="ECO:0007669"/>
    <property type="project" value="TreeGrafter"/>
</dbReference>
<dbReference type="CDD" id="cd07982">
    <property type="entry name" value="HFD_TAF10"/>
    <property type="match status" value="1"/>
</dbReference>
<evidence type="ECO:0000256" key="4">
    <source>
        <dbReference type="ARBA" id="ARBA00023242"/>
    </source>
</evidence>
<protein>
    <submittedName>
        <fullName evidence="6">Transcription initiation factor TFIID subunit 10</fullName>
    </submittedName>
</protein>
<dbReference type="GO" id="GO:0003743">
    <property type="term" value="F:translation initiation factor activity"/>
    <property type="evidence" value="ECO:0007669"/>
    <property type="project" value="UniProtKB-KW"/>
</dbReference>
<comment type="similarity">
    <text evidence="5">Belongs to the TAF10 family.</text>
</comment>
<dbReference type="EMBL" id="LNIX01000003">
    <property type="protein sequence ID" value="OXA58238.1"/>
    <property type="molecule type" value="Genomic_DNA"/>
</dbReference>
<evidence type="ECO:0000256" key="1">
    <source>
        <dbReference type="ARBA" id="ARBA00004123"/>
    </source>
</evidence>
<dbReference type="GO" id="GO:0006367">
    <property type="term" value="P:transcription initiation at RNA polymerase II promoter"/>
    <property type="evidence" value="ECO:0007669"/>
    <property type="project" value="TreeGrafter"/>
</dbReference>
<dbReference type="GO" id="GO:1990841">
    <property type="term" value="F:promoter-specific chromatin binding"/>
    <property type="evidence" value="ECO:0007669"/>
    <property type="project" value="TreeGrafter"/>
</dbReference>
<comment type="caution">
    <text evidence="6">The sequence shown here is derived from an EMBL/GenBank/DDBJ whole genome shotgun (WGS) entry which is preliminary data.</text>
</comment>
<dbReference type="STRING" id="158441.A0A226EM02"/>
<accession>A0A226EM02</accession>
<keyword evidence="4" id="KW-0539">Nucleus</keyword>
<keyword evidence="6" id="KW-0396">Initiation factor</keyword>
<dbReference type="PANTHER" id="PTHR21242:SF0">
    <property type="entry name" value="TRANSCRIPTION INITIATION FACTOR TFIID SUBUNIT 10"/>
    <property type="match status" value="1"/>
</dbReference>
<evidence type="ECO:0000313" key="7">
    <source>
        <dbReference type="Proteomes" id="UP000198287"/>
    </source>
</evidence>
<dbReference type="PRINTS" id="PR01443">
    <property type="entry name" value="TFIID30KDSUB"/>
</dbReference>
<organism evidence="6 7">
    <name type="scientific">Folsomia candida</name>
    <name type="common">Springtail</name>
    <dbReference type="NCBI Taxonomy" id="158441"/>
    <lineage>
        <taxon>Eukaryota</taxon>
        <taxon>Metazoa</taxon>
        <taxon>Ecdysozoa</taxon>
        <taxon>Arthropoda</taxon>
        <taxon>Hexapoda</taxon>
        <taxon>Collembola</taxon>
        <taxon>Entomobryomorpha</taxon>
        <taxon>Isotomoidea</taxon>
        <taxon>Isotomidae</taxon>
        <taxon>Proisotominae</taxon>
        <taxon>Folsomia</taxon>
    </lineage>
</organism>
<dbReference type="Pfam" id="PF03540">
    <property type="entry name" value="TAF10"/>
    <property type="match status" value="1"/>
</dbReference>
<sequence length="201" mass="21414">MDSGHQPNMQFSDTSPAAVQGGSVAAPTIVISGSQHGIYNTASGGQQIVIGAATGASIPEVKTEPDINMLYDNGYGSSTGSSTSYTYGNSNPDSAGFALSDFLVQLEDYTPTIPDAVANYYLHQAGFESTDPRISRMISIASQKFISDIINEAFTHCKLKAMPPAGGKTKVKDKKYTLTLEDLIPILNDYGISVKKPPYYV</sequence>
<keyword evidence="6" id="KW-0648">Protein biosynthesis</keyword>
<evidence type="ECO:0000256" key="2">
    <source>
        <dbReference type="ARBA" id="ARBA00023015"/>
    </source>
</evidence>
<dbReference type="GO" id="GO:0016251">
    <property type="term" value="F:RNA polymerase II general transcription initiation factor activity"/>
    <property type="evidence" value="ECO:0007669"/>
    <property type="project" value="TreeGrafter"/>
</dbReference>
<keyword evidence="2" id="KW-0805">Transcription regulation</keyword>
<keyword evidence="3" id="KW-0804">Transcription</keyword>
<dbReference type="Proteomes" id="UP000198287">
    <property type="component" value="Unassembled WGS sequence"/>
</dbReference>
<dbReference type="AlphaFoldDB" id="A0A226EM02"/>
<dbReference type="InterPro" id="IPR003923">
    <property type="entry name" value="TAF10"/>
</dbReference>
<evidence type="ECO:0000313" key="6">
    <source>
        <dbReference type="EMBL" id="OXA58238.1"/>
    </source>
</evidence>
<dbReference type="OrthoDB" id="154356at2759"/>
<keyword evidence="7" id="KW-1185">Reference proteome</keyword>
<dbReference type="GO" id="GO:0000124">
    <property type="term" value="C:SAGA complex"/>
    <property type="evidence" value="ECO:0007669"/>
    <property type="project" value="TreeGrafter"/>
</dbReference>
<comment type="subcellular location">
    <subcellularLocation>
        <location evidence="1">Nucleus</location>
    </subcellularLocation>
</comment>
<dbReference type="PANTHER" id="PTHR21242">
    <property type="entry name" value="TRANSCRIPTION INITIATION FACTOR TFIID SUBUNIT 10"/>
    <property type="match status" value="1"/>
</dbReference>
<gene>
    <name evidence="6" type="ORF">Fcan01_07973</name>
</gene>
<proteinExistence type="inferred from homology"/>